<dbReference type="PANTHER" id="PTHR43531">
    <property type="entry name" value="PROTEIN ICFG"/>
    <property type="match status" value="1"/>
</dbReference>
<dbReference type="SUPFAM" id="SSF58104">
    <property type="entry name" value="Methyl-accepting chemotaxis protein (MCP) signaling domain"/>
    <property type="match status" value="1"/>
</dbReference>
<comment type="similarity">
    <text evidence="2">Belongs to the methyl-accepting chemotaxis (MCP) protein family.</text>
</comment>
<dbReference type="Proteomes" id="UP001528672">
    <property type="component" value="Unassembled WGS sequence"/>
</dbReference>
<gene>
    <name evidence="5" type="ORF">PSQ39_15150</name>
</gene>
<keyword evidence="3" id="KW-0807">Transducer</keyword>
<sequence>MDIEPHNESSSNPASLRRWMKSWWSAWRTQGRLLLALAVALVVLAQWLAPESVLTLLLGLVVGSWLQLWLGRSAARHGPATNEVIAQDINTSQQAFAVLRQQVSATIQTSETAVFSMMERMTRVHGNTMQLRDRISEAVGRSQALSADSLSQADRHGQALEHLADHQREFETLRQGSLDRVRSVANQVRDLTPLAQLITEISRQTNLISINASIEAARAGDAGAGFKVVASEVRRLSSQTAEAAQQITQGIHTAALGVDAELHRLEEGLVHSSSVQMHEIAEHMRLLSNTLGDVVPYLAGLSSHMEVSMQQVTADIVETLGDMQFQDINRQLLEQINSALASLSKHFAQLYQLIDGRAPPPPELLEELLRRWSSDYVMHSQRVAHAHGTGGTPLGVSSQATETEPVGLELATANGPRIELF</sequence>
<organism evidence="5 6">
    <name type="scientific">Curvibacter microcysteis</name>
    <dbReference type="NCBI Taxonomy" id="3026419"/>
    <lineage>
        <taxon>Bacteria</taxon>
        <taxon>Pseudomonadati</taxon>
        <taxon>Pseudomonadota</taxon>
        <taxon>Betaproteobacteria</taxon>
        <taxon>Burkholderiales</taxon>
        <taxon>Comamonadaceae</taxon>
        <taxon>Curvibacter</taxon>
    </lineage>
</organism>
<dbReference type="Pfam" id="PF00015">
    <property type="entry name" value="MCPsignal"/>
    <property type="match status" value="1"/>
</dbReference>
<evidence type="ECO:0000256" key="2">
    <source>
        <dbReference type="ARBA" id="ARBA00029447"/>
    </source>
</evidence>
<evidence type="ECO:0000313" key="5">
    <source>
        <dbReference type="EMBL" id="MDD0815972.1"/>
    </source>
</evidence>
<dbReference type="PROSITE" id="PS50111">
    <property type="entry name" value="CHEMOTAXIS_TRANSDUC_2"/>
    <property type="match status" value="1"/>
</dbReference>
<comment type="caution">
    <text evidence="5">The sequence shown here is derived from an EMBL/GenBank/DDBJ whole genome shotgun (WGS) entry which is preliminary data.</text>
</comment>
<name>A0ABT5MJA6_9BURK</name>
<keyword evidence="6" id="KW-1185">Reference proteome</keyword>
<dbReference type="EMBL" id="JAQSIO010000005">
    <property type="protein sequence ID" value="MDD0815972.1"/>
    <property type="molecule type" value="Genomic_DNA"/>
</dbReference>
<reference evidence="5 6" key="1">
    <citation type="submission" date="2023-02" db="EMBL/GenBank/DDBJ databases">
        <title>Bacterial whole genome sequence for Curvibacter sp. HBC28.</title>
        <authorList>
            <person name="Le V."/>
            <person name="Ko S.-R."/>
            <person name="Ahn C.-Y."/>
            <person name="Oh H.-M."/>
        </authorList>
    </citation>
    <scope>NUCLEOTIDE SEQUENCE [LARGE SCALE GENOMIC DNA]</scope>
    <source>
        <strain evidence="5 6">HBC28</strain>
    </source>
</reference>
<dbReference type="InterPro" id="IPR051310">
    <property type="entry name" value="MCP_chemotaxis"/>
</dbReference>
<evidence type="ECO:0000259" key="4">
    <source>
        <dbReference type="PROSITE" id="PS50111"/>
    </source>
</evidence>
<proteinExistence type="inferred from homology"/>
<dbReference type="SMART" id="SM00283">
    <property type="entry name" value="MA"/>
    <property type="match status" value="1"/>
</dbReference>
<evidence type="ECO:0000256" key="3">
    <source>
        <dbReference type="PROSITE-ProRule" id="PRU00284"/>
    </source>
</evidence>
<accession>A0ABT5MJA6</accession>
<keyword evidence="1" id="KW-0145">Chemotaxis</keyword>
<dbReference type="InterPro" id="IPR004089">
    <property type="entry name" value="MCPsignal_dom"/>
</dbReference>
<evidence type="ECO:0000313" key="6">
    <source>
        <dbReference type="Proteomes" id="UP001528672"/>
    </source>
</evidence>
<protein>
    <submittedName>
        <fullName evidence="5">Methyl-accepting chemotaxis protein</fullName>
    </submittedName>
</protein>
<evidence type="ECO:0000256" key="1">
    <source>
        <dbReference type="ARBA" id="ARBA00022500"/>
    </source>
</evidence>
<dbReference type="RefSeq" id="WP_273927663.1">
    <property type="nucleotide sequence ID" value="NZ_JAQSIO010000005.1"/>
</dbReference>
<dbReference type="Gene3D" id="1.10.287.950">
    <property type="entry name" value="Methyl-accepting chemotaxis protein"/>
    <property type="match status" value="1"/>
</dbReference>
<dbReference type="PANTHER" id="PTHR43531:SF11">
    <property type="entry name" value="METHYL-ACCEPTING CHEMOTAXIS PROTEIN 3"/>
    <property type="match status" value="1"/>
</dbReference>
<feature type="domain" description="Methyl-accepting transducer" evidence="4">
    <location>
        <begin position="85"/>
        <end position="267"/>
    </location>
</feature>